<reference evidence="1" key="1">
    <citation type="submission" date="2022-07" db="EMBL/GenBank/DDBJ databases">
        <title>Phylogenomic reconstructions and comparative analyses of Kickxellomycotina fungi.</title>
        <authorList>
            <person name="Reynolds N.K."/>
            <person name="Stajich J.E."/>
            <person name="Barry K."/>
            <person name="Grigoriev I.V."/>
            <person name="Crous P."/>
            <person name="Smith M.E."/>
        </authorList>
    </citation>
    <scope>NUCLEOTIDE SEQUENCE</scope>
    <source>
        <strain evidence="1">CBS 102833</strain>
    </source>
</reference>
<dbReference type="EMBL" id="JANBUP010001718">
    <property type="protein sequence ID" value="KAJ2803955.1"/>
    <property type="molecule type" value="Genomic_DNA"/>
</dbReference>
<protein>
    <submittedName>
        <fullName evidence="1">Uncharacterized protein</fullName>
    </submittedName>
</protein>
<organism evidence="1 2">
    <name type="scientific">Coemansia furcata</name>
    <dbReference type="NCBI Taxonomy" id="417177"/>
    <lineage>
        <taxon>Eukaryota</taxon>
        <taxon>Fungi</taxon>
        <taxon>Fungi incertae sedis</taxon>
        <taxon>Zoopagomycota</taxon>
        <taxon>Kickxellomycotina</taxon>
        <taxon>Kickxellomycetes</taxon>
        <taxon>Kickxellales</taxon>
        <taxon>Kickxellaceae</taxon>
        <taxon>Coemansia</taxon>
    </lineage>
</organism>
<sequence>MRFLLLNLNKFAETTLLTNGCLQLLKCPDLAPVCKLVHIELYVEENTDRTLQLARLNAQTLQNIFLSSNHDEDIRGLIRDPADGKHVEYPRLHTLKIKFGKSSAAMQGCTFEGAIPFPNLRYLAMDSDHPFGDDVVFRGNAATL</sequence>
<keyword evidence="2" id="KW-1185">Reference proteome</keyword>
<accession>A0ACC1LAX1</accession>
<comment type="caution">
    <text evidence="1">The sequence shown here is derived from an EMBL/GenBank/DDBJ whole genome shotgun (WGS) entry which is preliminary data.</text>
</comment>
<feature type="non-terminal residue" evidence="1">
    <location>
        <position position="144"/>
    </location>
</feature>
<proteinExistence type="predicted"/>
<dbReference type="Proteomes" id="UP001140096">
    <property type="component" value="Unassembled WGS sequence"/>
</dbReference>
<name>A0ACC1LAX1_9FUNG</name>
<evidence type="ECO:0000313" key="2">
    <source>
        <dbReference type="Proteomes" id="UP001140096"/>
    </source>
</evidence>
<evidence type="ECO:0000313" key="1">
    <source>
        <dbReference type="EMBL" id="KAJ2803955.1"/>
    </source>
</evidence>
<gene>
    <name evidence="1" type="ORF">H4S07_004342</name>
</gene>